<keyword evidence="2" id="KW-1185">Reference proteome</keyword>
<protein>
    <submittedName>
        <fullName evidence="1">Uncharacterized protein</fullName>
    </submittedName>
</protein>
<proteinExistence type="predicted"/>
<organism evidence="1 2">
    <name type="scientific">Colletotrichum sidae</name>
    <dbReference type="NCBI Taxonomy" id="1347389"/>
    <lineage>
        <taxon>Eukaryota</taxon>
        <taxon>Fungi</taxon>
        <taxon>Dikarya</taxon>
        <taxon>Ascomycota</taxon>
        <taxon>Pezizomycotina</taxon>
        <taxon>Sordariomycetes</taxon>
        <taxon>Hypocreomycetidae</taxon>
        <taxon>Glomerellales</taxon>
        <taxon>Glomerellaceae</taxon>
        <taxon>Colletotrichum</taxon>
        <taxon>Colletotrichum orbiculare species complex</taxon>
    </lineage>
</organism>
<evidence type="ECO:0000313" key="2">
    <source>
        <dbReference type="Proteomes" id="UP000295604"/>
    </source>
</evidence>
<sequence length="112" mass="11933">MAKGIDGDVGDKGWRAAAQVTKDDEEEGWDLSISVSLHLSTDDDVEVLKPVYHHAAMGKDDDASQDKPAKLTIVIQSLDPGSSRPVSSAVVAGQSLVAFTLYPPSMAARHLF</sequence>
<accession>A0A4R8TI26</accession>
<gene>
    <name evidence="1" type="ORF">C8034_v011662</name>
</gene>
<comment type="caution">
    <text evidence="1">The sequence shown here is derived from an EMBL/GenBank/DDBJ whole genome shotgun (WGS) entry which is preliminary data.</text>
</comment>
<dbReference type="AlphaFoldDB" id="A0A4R8TI26"/>
<name>A0A4R8TI26_9PEZI</name>
<reference evidence="1 2" key="1">
    <citation type="submission" date="2018-11" db="EMBL/GenBank/DDBJ databases">
        <title>Genome sequence and assembly of Colletotrichum sidae.</title>
        <authorList>
            <person name="Gan P."/>
            <person name="Shirasu K."/>
        </authorList>
    </citation>
    <scope>NUCLEOTIDE SEQUENCE [LARGE SCALE GENOMIC DNA]</scope>
    <source>
        <strain evidence="1 2">CBS 518.97</strain>
    </source>
</reference>
<dbReference type="EMBL" id="QAPF01000078">
    <property type="protein sequence ID" value="TEA17843.1"/>
    <property type="molecule type" value="Genomic_DNA"/>
</dbReference>
<dbReference type="Proteomes" id="UP000295604">
    <property type="component" value="Unassembled WGS sequence"/>
</dbReference>
<evidence type="ECO:0000313" key="1">
    <source>
        <dbReference type="EMBL" id="TEA17843.1"/>
    </source>
</evidence>